<dbReference type="InterPro" id="IPR004509">
    <property type="entry name" value="Competence_ComEA_HhH"/>
</dbReference>
<proteinExistence type="predicted"/>
<protein>
    <submittedName>
        <fullName evidence="2">Competence protein ComEA</fullName>
    </submittedName>
</protein>
<dbReference type="GO" id="GO:0006281">
    <property type="term" value="P:DNA repair"/>
    <property type="evidence" value="ECO:0007669"/>
    <property type="project" value="InterPro"/>
</dbReference>
<dbReference type="SMART" id="SM00278">
    <property type="entry name" value="HhH1"/>
    <property type="match status" value="2"/>
</dbReference>
<dbReference type="PANTHER" id="PTHR21180">
    <property type="entry name" value="ENDONUCLEASE/EXONUCLEASE/PHOSPHATASE FAMILY DOMAIN-CONTAINING PROTEIN 1"/>
    <property type="match status" value="1"/>
</dbReference>
<dbReference type="EMBL" id="ADKX01000042">
    <property type="protein sequence ID" value="EFW03875.1"/>
    <property type="molecule type" value="Genomic_DNA"/>
</dbReference>
<dbReference type="InterPro" id="IPR010994">
    <property type="entry name" value="RuvA_2-like"/>
</dbReference>
<dbReference type="GO" id="GO:0003677">
    <property type="term" value="F:DNA binding"/>
    <property type="evidence" value="ECO:0007669"/>
    <property type="project" value="InterPro"/>
</dbReference>
<feature type="domain" description="Helix-hairpin-helix DNA-binding motif class 1" evidence="1">
    <location>
        <begin position="115"/>
        <end position="134"/>
    </location>
</feature>
<comment type="caution">
    <text evidence="2">The sequence shown here is derived from an EMBL/GenBank/DDBJ whole genome shotgun (WGS) entry which is preliminary data.</text>
</comment>
<evidence type="ECO:0000259" key="1">
    <source>
        <dbReference type="SMART" id="SM00278"/>
    </source>
</evidence>
<accession>E7GDL8</accession>
<dbReference type="HOGENOM" id="CLU_052011_1_1_9"/>
<organism evidence="2 3">
    <name type="scientific">Coprobacillus cateniformis</name>
    <dbReference type="NCBI Taxonomy" id="100884"/>
    <lineage>
        <taxon>Bacteria</taxon>
        <taxon>Bacillati</taxon>
        <taxon>Bacillota</taxon>
        <taxon>Erysipelotrichia</taxon>
        <taxon>Erysipelotrichales</taxon>
        <taxon>Coprobacillaceae</taxon>
        <taxon>Coprobacillus</taxon>
    </lineage>
</organism>
<evidence type="ECO:0000313" key="2">
    <source>
        <dbReference type="EMBL" id="EFW03875.1"/>
    </source>
</evidence>
<dbReference type="InterPro" id="IPR051675">
    <property type="entry name" value="Endo/Exo/Phosphatase_dom_1"/>
</dbReference>
<dbReference type="AlphaFoldDB" id="E7GDL8"/>
<dbReference type="Proteomes" id="UP000003157">
    <property type="component" value="Unassembled WGS sequence"/>
</dbReference>
<reference evidence="2 3" key="1">
    <citation type="submission" date="2010-12" db="EMBL/GenBank/DDBJ databases">
        <title>The Genome Sequence of Coprobacillus sp. strain 29_1.</title>
        <authorList>
            <consortium name="The Broad Institute Genome Sequencing Platform"/>
            <person name="Earl A."/>
            <person name="Ward D."/>
            <person name="Feldgarden M."/>
            <person name="Gevers D."/>
            <person name="Daigneault M."/>
            <person name="Sibley C.D."/>
            <person name="White A."/>
            <person name="Strauss J."/>
            <person name="Allen-Vercoe E."/>
            <person name="Young S.K."/>
            <person name="Zeng Q."/>
            <person name="Gargeya S."/>
            <person name="Fitzgerald M."/>
            <person name="Haas B."/>
            <person name="Abouelleil A."/>
            <person name="Alvarado L."/>
            <person name="Arachchi H.M."/>
            <person name="Berlin A."/>
            <person name="Brown A."/>
            <person name="Chapman S.B."/>
            <person name="Chen Z."/>
            <person name="Dunbar C."/>
            <person name="Freedman E."/>
            <person name="Gearin G."/>
            <person name="Gellesch M."/>
            <person name="Goldberg J."/>
            <person name="Griggs A."/>
            <person name="Gujja S."/>
            <person name="Heilman E."/>
            <person name="Heiman D."/>
            <person name="Howarth C."/>
            <person name="Larson L."/>
            <person name="Lui A."/>
            <person name="MacDonald P.J.P."/>
            <person name="Mehta T."/>
            <person name="Montmayeur A."/>
            <person name="Murphy C."/>
            <person name="Neiman D."/>
            <person name="Pearson M."/>
            <person name="Priest M."/>
            <person name="Roberts A."/>
            <person name="Saif S."/>
            <person name="Shea T."/>
            <person name="Shenoy N."/>
            <person name="Sisk P."/>
            <person name="Stolte C."/>
            <person name="Sykes S."/>
            <person name="White J."/>
            <person name="Yandava C."/>
            <person name="Nusbaum C."/>
            <person name="Birren B."/>
        </authorList>
    </citation>
    <scope>NUCLEOTIDE SEQUENCE [LARGE SCALE GENOMIC DNA]</scope>
    <source>
        <strain evidence="2 3">29_1</strain>
    </source>
</reference>
<dbReference type="GO" id="GO:0015627">
    <property type="term" value="C:type II protein secretion system complex"/>
    <property type="evidence" value="ECO:0007669"/>
    <property type="project" value="TreeGrafter"/>
</dbReference>
<name>E7GDL8_9FIRM</name>
<dbReference type="Gene3D" id="1.10.150.320">
    <property type="entry name" value="Photosystem II 12 kDa extrinsic protein"/>
    <property type="match status" value="1"/>
</dbReference>
<dbReference type="PANTHER" id="PTHR21180:SF32">
    <property type="entry name" value="ENDONUCLEASE_EXONUCLEASE_PHOSPHATASE FAMILY DOMAIN-CONTAINING PROTEIN 1"/>
    <property type="match status" value="1"/>
</dbReference>
<dbReference type="InterPro" id="IPR003583">
    <property type="entry name" value="Hlx-hairpin-Hlx_DNA-bd_motif"/>
</dbReference>
<dbReference type="SUPFAM" id="SSF47781">
    <property type="entry name" value="RuvA domain 2-like"/>
    <property type="match status" value="1"/>
</dbReference>
<dbReference type="GO" id="GO:0015628">
    <property type="term" value="P:protein secretion by the type II secretion system"/>
    <property type="evidence" value="ECO:0007669"/>
    <property type="project" value="TreeGrafter"/>
</dbReference>
<gene>
    <name evidence="2" type="ORF">HMPREF9488_02861</name>
</gene>
<evidence type="ECO:0000313" key="3">
    <source>
        <dbReference type="Proteomes" id="UP000003157"/>
    </source>
</evidence>
<sequence>MYDILKEDRMKKKYQICGFIILFLCSVAYDFQKPEKIIETQESHSYVILEGEFLKEGKYEYDGEKTIRDIVDEVGVTQQANLSALSLNLSVVDESRLYLPSIQKESISLNHATQEQLMTLSGIGEKTAQKIIDYRKEQPFYTIEDIMKVKGIGEKTYLRLRDLLCL</sequence>
<dbReference type="NCBIfam" id="TIGR00426">
    <property type="entry name" value="competence protein ComEA helix-hairpin-helix repeat region"/>
    <property type="match status" value="1"/>
</dbReference>
<feature type="domain" description="Helix-hairpin-helix DNA-binding motif class 1" evidence="1">
    <location>
        <begin position="144"/>
        <end position="163"/>
    </location>
</feature>
<dbReference type="STRING" id="100884.GCA_000269565_00524"/>
<keyword evidence="3" id="KW-1185">Reference proteome</keyword>
<dbReference type="Pfam" id="PF12836">
    <property type="entry name" value="HHH_3"/>
    <property type="match status" value="1"/>
</dbReference>
<dbReference type="eggNOG" id="COG1555">
    <property type="taxonomic scope" value="Bacteria"/>
</dbReference>